<dbReference type="GO" id="GO:0005524">
    <property type="term" value="F:ATP binding"/>
    <property type="evidence" value="ECO:0007669"/>
    <property type="project" value="UniProtKB-KW"/>
</dbReference>
<dbReference type="PANTHER" id="PTHR24221">
    <property type="entry name" value="ATP-BINDING CASSETTE SUB-FAMILY B"/>
    <property type="match status" value="1"/>
</dbReference>
<evidence type="ECO:0000259" key="10">
    <source>
        <dbReference type="PROSITE" id="PS50893"/>
    </source>
</evidence>
<dbReference type="Gene3D" id="1.20.1560.10">
    <property type="entry name" value="ABC transporter type 1, transmembrane domain"/>
    <property type="match status" value="1"/>
</dbReference>
<accession>A0A2T3G5D9</accession>
<keyword evidence="13" id="KW-1185">Reference proteome</keyword>
<dbReference type="GO" id="GO:0005886">
    <property type="term" value="C:plasma membrane"/>
    <property type="evidence" value="ECO:0007669"/>
    <property type="project" value="UniProtKB-SubCell"/>
</dbReference>
<feature type="transmembrane region" description="Helical" evidence="9">
    <location>
        <begin position="219"/>
        <end position="240"/>
    </location>
</feature>
<feature type="transmembrane region" description="Helical" evidence="9">
    <location>
        <begin position="315"/>
        <end position="337"/>
    </location>
</feature>
<dbReference type="PROSITE" id="PS50929">
    <property type="entry name" value="ABC_TM1F"/>
    <property type="match status" value="1"/>
</dbReference>
<proteinExistence type="predicted"/>
<dbReference type="Pfam" id="PF00664">
    <property type="entry name" value="ABC_membrane"/>
    <property type="match status" value="1"/>
</dbReference>
<dbReference type="Proteomes" id="UP000240974">
    <property type="component" value="Unassembled WGS sequence"/>
</dbReference>
<comment type="subcellular location">
    <subcellularLocation>
        <location evidence="1">Cell membrane</location>
        <topology evidence="1">Multi-pass membrane protein</topology>
    </subcellularLocation>
</comment>
<organism evidence="12 13">
    <name type="scientific">Faecalibacillus intestinalis</name>
    <dbReference type="NCBI Taxonomy" id="1982626"/>
    <lineage>
        <taxon>Bacteria</taxon>
        <taxon>Bacillati</taxon>
        <taxon>Bacillota</taxon>
        <taxon>Erysipelotrichia</taxon>
        <taxon>Erysipelotrichales</taxon>
        <taxon>Coprobacillaceae</taxon>
        <taxon>Faecalibacillus</taxon>
    </lineage>
</organism>
<dbReference type="SUPFAM" id="SSF90123">
    <property type="entry name" value="ABC transporter transmembrane region"/>
    <property type="match status" value="1"/>
</dbReference>
<dbReference type="InterPro" id="IPR036640">
    <property type="entry name" value="ABC1_TM_sf"/>
</dbReference>
<evidence type="ECO:0000313" key="13">
    <source>
        <dbReference type="Proteomes" id="UP000240974"/>
    </source>
</evidence>
<keyword evidence="5" id="KW-0547">Nucleotide-binding</keyword>
<dbReference type="SUPFAM" id="SSF52540">
    <property type="entry name" value="P-loop containing nucleoside triphosphate hydrolases"/>
    <property type="match status" value="1"/>
</dbReference>
<dbReference type="Gene3D" id="3.40.50.300">
    <property type="entry name" value="P-loop containing nucleotide triphosphate hydrolases"/>
    <property type="match status" value="1"/>
</dbReference>
<keyword evidence="7 9" id="KW-1133">Transmembrane helix</keyword>
<dbReference type="InterPro" id="IPR039421">
    <property type="entry name" value="Type_1_exporter"/>
</dbReference>
<evidence type="ECO:0000313" key="12">
    <source>
        <dbReference type="EMBL" id="PST42743.1"/>
    </source>
</evidence>
<protein>
    <submittedName>
        <fullName evidence="12">ABC transporter</fullName>
    </submittedName>
</protein>
<dbReference type="PROSITE" id="PS00211">
    <property type="entry name" value="ABC_TRANSPORTER_1"/>
    <property type="match status" value="1"/>
</dbReference>
<keyword evidence="6" id="KW-0067">ATP-binding</keyword>
<evidence type="ECO:0000256" key="9">
    <source>
        <dbReference type="SAM" id="Phobius"/>
    </source>
</evidence>
<dbReference type="Pfam" id="PF00005">
    <property type="entry name" value="ABC_tran"/>
    <property type="match status" value="1"/>
</dbReference>
<feature type="domain" description="ABC transmembrane type-1" evidence="11">
    <location>
        <begin position="216"/>
        <end position="458"/>
    </location>
</feature>
<reference evidence="12 13" key="1">
    <citation type="journal article" date="2019" name="Int. J. Syst. Evol. Microbiol.">
        <title>Faecalibacillus intestinalis gen. nov., sp. nov. and Faecalibacillus faecis sp. nov., isolated from human faeces.</title>
        <authorList>
            <person name="Seo B."/>
            <person name="Jeon K."/>
            <person name="Baek I."/>
            <person name="Lee Y.M."/>
            <person name="Baek K."/>
            <person name="Ko G."/>
        </authorList>
    </citation>
    <scope>NUCLEOTIDE SEQUENCE [LARGE SCALE GENOMIC DNA]</scope>
    <source>
        <strain evidence="12 13">SNUG30099</strain>
    </source>
</reference>
<dbReference type="InterPro" id="IPR011527">
    <property type="entry name" value="ABC1_TM_dom"/>
</dbReference>
<name>A0A2T3G5D9_9FIRM</name>
<dbReference type="GO" id="GO:0140359">
    <property type="term" value="F:ABC-type transporter activity"/>
    <property type="evidence" value="ECO:0007669"/>
    <property type="project" value="InterPro"/>
</dbReference>
<evidence type="ECO:0000256" key="8">
    <source>
        <dbReference type="ARBA" id="ARBA00023136"/>
    </source>
</evidence>
<dbReference type="InterPro" id="IPR027417">
    <property type="entry name" value="P-loop_NTPase"/>
</dbReference>
<keyword evidence="3" id="KW-1003">Cell membrane</keyword>
<evidence type="ECO:0000256" key="3">
    <source>
        <dbReference type="ARBA" id="ARBA00022475"/>
    </source>
</evidence>
<dbReference type="GO" id="GO:0016887">
    <property type="term" value="F:ATP hydrolysis activity"/>
    <property type="evidence" value="ECO:0007669"/>
    <property type="project" value="InterPro"/>
</dbReference>
<keyword evidence="8 9" id="KW-0472">Membrane</keyword>
<feature type="transmembrane region" description="Helical" evidence="9">
    <location>
        <begin position="289"/>
        <end position="309"/>
    </location>
</feature>
<dbReference type="InterPro" id="IPR003439">
    <property type="entry name" value="ABC_transporter-like_ATP-bd"/>
</dbReference>
<evidence type="ECO:0000256" key="6">
    <source>
        <dbReference type="ARBA" id="ARBA00022840"/>
    </source>
</evidence>
<gene>
    <name evidence="12" type="ORF">C7U54_03540</name>
</gene>
<dbReference type="AlphaFoldDB" id="A0A2T3G5D9"/>
<evidence type="ECO:0000256" key="7">
    <source>
        <dbReference type="ARBA" id="ARBA00022989"/>
    </source>
</evidence>
<dbReference type="PROSITE" id="PS50893">
    <property type="entry name" value="ABC_TRANSPORTER_2"/>
    <property type="match status" value="1"/>
</dbReference>
<evidence type="ECO:0000256" key="5">
    <source>
        <dbReference type="ARBA" id="ARBA00022741"/>
    </source>
</evidence>
<dbReference type="CDD" id="cd18548">
    <property type="entry name" value="ABC_6TM_Tm287_like"/>
    <property type="match status" value="1"/>
</dbReference>
<dbReference type="InterPro" id="IPR017871">
    <property type="entry name" value="ABC_transporter-like_CS"/>
</dbReference>
<feature type="transmembrane region" description="Helical" evidence="9">
    <location>
        <begin position="399"/>
        <end position="418"/>
    </location>
</feature>
<feature type="domain" description="ABC transporter" evidence="10">
    <location>
        <begin position="493"/>
        <end position="730"/>
    </location>
</feature>
<dbReference type="PANTHER" id="PTHR24221:SF276">
    <property type="entry name" value="ABC TRANSPORTER, ATP-BINDING_PERMEASE PROTEIN"/>
    <property type="match status" value="1"/>
</dbReference>
<dbReference type="InterPro" id="IPR003593">
    <property type="entry name" value="AAA+_ATPase"/>
</dbReference>
<dbReference type="EMBL" id="PYLQ01000003">
    <property type="protein sequence ID" value="PST42743.1"/>
    <property type="molecule type" value="Genomic_DNA"/>
</dbReference>
<evidence type="ECO:0000259" key="11">
    <source>
        <dbReference type="PROSITE" id="PS50929"/>
    </source>
</evidence>
<dbReference type="FunFam" id="3.40.50.300:FF:000854">
    <property type="entry name" value="Multidrug ABC transporter ATP-binding protein"/>
    <property type="match status" value="1"/>
</dbReference>
<sequence>MFKIKGYLKKFWYLILACICLLFVQAQTELTLPDYMSDIISVGIQAGGFASPVSDVLTEETYQHLLLFVDQKDQKTVKKDYKKISKVNQDIIDTFPKAKGKTVYQLKDLSSDEESKLESILMKPMLIITSLDSMDTSSKEYQEKFGQLPPNMTIYDAISFMDESQKAKMFEDIDKKMDTMGESTLKIAAGNGVKAEYKKLGADIDKVQTDYIFKTGLKMLGIALLGTVAAISVAFFATKVGAGVARALRKDVFEKVESFSNEEFNHFSTASLITRTTNDITQVQMVTMMLLRIVCFAPIIGIGALIKVLKESPSMTWIIAVVILVIFGVMAVAFAVVMPKFKIIQNLIDRLNLTMRENLSGMLVIRAFGNEKHSEDRFDKANKDVTNLNLFVNRSMASIMPIMMFIFNVVTLVIVYYGSKQIDLGNLAIGQMMAFMQYAMQIIMAFLMIAMIAIMLPRASVAANRVYEIIETNPTIQDPTNPVALDESKKGLVEFNHVSFAYPGASEPVLKDIDFVAKPGQTTAFIGSTGSGKSTLINLVPRFYEVSEGNIKVAGVDVREMTQHELRDRIGLVPQKGNLFSGTIRSNLKYGAPEATDEELEEVIRIAQAKEFIDQKEERFDMEISQGGTNVSGGQKQRLAIARAIAKNPDIYIFDDSFSALDFKTDAKLRQELNQLVKKTKSTVLLVGQRIASIMDADQIIVLDEGRIVGKGTHEELMKSCQVYQEIAYSQLSKEELSHE</sequence>
<keyword evidence="4 9" id="KW-0812">Transmembrane</keyword>
<evidence type="ECO:0000256" key="2">
    <source>
        <dbReference type="ARBA" id="ARBA00022448"/>
    </source>
</evidence>
<dbReference type="SMART" id="SM00382">
    <property type="entry name" value="AAA"/>
    <property type="match status" value="1"/>
</dbReference>
<keyword evidence="2" id="KW-0813">Transport</keyword>
<comment type="caution">
    <text evidence="12">The sequence shown here is derived from an EMBL/GenBank/DDBJ whole genome shotgun (WGS) entry which is preliminary data.</text>
</comment>
<evidence type="ECO:0000256" key="1">
    <source>
        <dbReference type="ARBA" id="ARBA00004651"/>
    </source>
</evidence>
<dbReference type="RefSeq" id="WP_107029335.1">
    <property type="nucleotide sequence ID" value="NZ_PYLQ01000003.1"/>
</dbReference>
<evidence type="ECO:0000256" key="4">
    <source>
        <dbReference type="ARBA" id="ARBA00022692"/>
    </source>
</evidence>
<feature type="transmembrane region" description="Helical" evidence="9">
    <location>
        <begin position="438"/>
        <end position="456"/>
    </location>
</feature>